<dbReference type="GO" id="GO:0030170">
    <property type="term" value="F:pyridoxal phosphate binding"/>
    <property type="evidence" value="ECO:0007669"/>
    <property type="project" value="InterPro"/>
</dbReference>
<dbReference type="AlphaFoldDB" id="A0A7L9WNH7"/>
<dbReference type="InterPro" id="IPR001917">
    <property type="entry name" value="Aminotrans_II_pyridoxalP_BS"/>
</dbReference>
<keyword evidence="4 5" id="KW-0663">Pyridoxal phosphate</keyword>
<feature type="domain" description="Aminotransferase class I/classII large" evidence="6">
    <location>
        <begin position="36"/>
        <end position="359"/>
    </location>
</feature>
<dbReference type="InterPro" id="IPR015421">
    <property type="entry name" value="PyrdxlP-dep_Trfase_major"/>
</dbReference>
<comment type="cofactor">
    <cofactor evidence="1 5">
        <name>pyridoxal 5'-phosphate</name>
        <dbReference type="ChEBI" id="CHEBI:597326"/>
    </cofactor>
</comment>
<dbReference type="EMBL" id="CP045201">
    <property type="protein sequence ID" value="QOL81078.1"/>
    <property type="molecule type" value="Genomic_DNA"/>
</dbReference>
<dbReference type="Gene3D" id="3.40.640.10">
    <property type="entry name" value="Type I PLP-dependent aspartate aminotransferase-like (Major domain)"/>
    <property type="match status" value="1"/>
</dbReference>
<protein>
    <submittedName>
        <fullName evidence="7">Pyridoxal phosphate-dependent aminotransferase</fullName>
    </submittedName>
</protein>
<comment type="similarity">
    <text evidence="5">Belongs to the class-II pyridoxal-phosphate-dependent aminotransferase family.</text>
</comment>
<dbReference type="Pfam" id="PF00155">
    <property type="entry name" value="Aminotran_1_2"/>
    <property type="match status" value="1"/>
</dbReference>
<dbReference type="PANTHER" id="PTHR42885">
    <property type="entry name" value="HISTIDINOL-PHOSPHATE AMINOTRANSFERASE-RELATED"/>
    <property type="match status" value="1"/>
</dbReference>
<evidence type="ECO:0000259" key="6">
    <source>
        <dbReference type="Pfam" id="PF00155"/>
    </source>
</evidence>
<gene>
    <name evidence="7" type="ORF">F3W81_09800</name>
</gene>
<keyword evidence="3 7" id="KW-0808">Transferase</keyword>
<name>A0A7L9WNH7_9RHOB</name>
<dbReference type="PANTHER" id="PTHR42885:SF2">
    <property type="entry name" value="HISTIDINOL-PHOSPHATE AMINOTRANSFERASE"/>
    <property type="match status" value="1"/>
</dbReference>
<evidence type="ECO:0000256" key="3">
    <source>
        <dbReference type="ARBA" id="ARBA00022679"/>
    </source>
</evidence>
<evidence type="ECO:0000256" key="4">
    <source>
        <dbReference type="ARBA" id="ARBA00022898"/>
    </source>
</evidence>
<evidence type="ECO:0000256" key="5">
    <source>
        <dbReference type="RuleBase" id="RU003693"/>
    </source>
</evidence>
<dbReference type="PROSITE" id="PS00599">
    <property type="entry name" value="AA_TRANSFER_CLASS_2"/>
    <property type="match status" value="1"/>
</dbReference>
<dbReference type="NCBIfam" id="NF006014">
    <property type="entry name" value="PRK08153.1"/>
    <property type="match status" value="1"/>
</dbReference>
<dbReference type="Proteomes" id="UP000594118">
    <property type="component" value="Chromosome"/>
</dbReference>
<proteinExistence type="inferred from homology"/>
<dbReference type="GO" id="GO:0008483">
    <property type="term" value="F:transaminase activity"/>
    <property type="evidence" value="ECO:0007669"/>
    <property type="project" value="UniProtKB-KW"/>
</dbReference>
<dbReference type="CDD" id="cd00609">
    <property type="entry name" value="AAT_like"/>
    <property type="match status" value="1"/>
</dbReference>
<evidence type="ECO:0000313" key="8">
    <source>
        <dbReference type="Proteomes" id="UP000594118"/>
    </source>
</evidence>
<evidence type="ECO:0000256" key="1">
    <source>
        <dbReference type="ARBA" id="ARBA00001933"/>
    </source>
</evidence>
<keyword evidence="8" id="KW-1185">Reference proteome</keyword>
<dbReference type="SUPFAM" id="SSF53383">
    <property type="entry name" value="PLP-dependent transferases"/>
    <property type="match status" value="1"/>
</dbReference>
<keyword evidence="2 7" id="KW-0032">Aminotransferase</keyword>
<dbReference type="InterPro" id="IPR004839">
    <property type="entry name" value="Aminotransferase_I/II_large"/>
</dbReference>
<dbReference type="KEGG" id="pshq:F3W81_09800"/>
<organism evidence="7 8">
    <name type="scientific">Pseudooceanicola spongiae</name>
    <dbReference type="NCBI Taxonomy" id="2613965"/>
    <lineage>
        <taxon>Bacteria</taxon>
        <taxon>Pseudomonadati</taxon>
        <taxon>Pseudomonadota</taxon>
        <taxon>Alphaproteobacteria</taxon>
        <taxon>Rhodobacterales</taxon>
        <taxon>Paracoccaceae</taxon>
        <taxon>Pseudooceanicola</taxon>
    </lineage>
</organism>
<dbReference type="InterPro" id="IPR015422">
    <property type="entry name" value="PyrdxlP-dep_Trfase_small"/>
</dbReference>
<evidence type="ECO:0000313" key="7">
    <source>
        <dbReference type="EMBL" id="QOL81078.1"/>
    </source>
</evidence>
<sequence>MSNARLTPLAASLPSTVPFTGPEELERRRGAPFTARLGANENGFGPSPLALAAMQDANGGIWQYGDPTSHDLRRALAAHWGCEAGHIVVGGGIDGLLCDLVRLTVTAGDNIVTSLGAYPTFNYHVAGFGGQIHTVPYRNDGEDLPALIAKAAETDAKLIYFANPDNPMGSYVPGTEIAAALDALPQGTLLVLDEAYGELAPEDALTGLPMDDPRLIRMRTFSKGYGMAGARIGYAMGHPDLITAFDKVRNHFGLNRAAQAGALAALADTDWLCHIRAEVATSRAALARIGAAHGLTALPSATNFVALDTHRDGTFARALVAGFAAEGIFIRMPFVAPQDRCIRVSCGPARDMALFEEALPRALAHAEASLTATA</sequence>
<accession>A0A7L9WNH7</accession>
<dbReference type="RefSeq" id="WP_193083395.1">
    <property type="nucleotide sequence ID" value="NZ_CP045201.1"/>
</dbReference>
<reference evidence="7 8" key="1">
    <citation type="submission" date="2019-10" db="EMBL/GenBank/DDBJ databases">
        <title>Pseudopuniceibacterium sp. HQ09 islated from Antarctica.</title>
        <authorList>
            <person name="Liao L."/>
            <person name="Su S."/>
            <person name="Chen B."/>
            <person name="Yu Y."/>
        </authorList>
    </citation>
    <scope>NUCLEOTIDE SEQUENCE [LARGE SCALE GENOMIC DNA]</scope>
    <source>
        <strain evidence="7 8">HQ09</strain>
    </source>
</reference>
<evidence type="ECO:0000256" key="2">
    <source>
        <dbReference type="ARBA" id="ARBA00022576"/>
    </source>
</evidence>
<dbReference type="Gene3D" id="3.90.1150.10">
    <property type="entry name" value="Aspartate Aminotransferase, domain 1"/>
    <property type="match status" value="1"/>
</dbReference>
<dbReference type="InterPro" id="IPR015424">
    <property type="entry name" value="PyrdxlP-dep_Trfase"/>
</dbReference>